<dbReference type="PANTHER" id="PTHR43884:SF20">
    <property type="entry name" value="ACYL-COA DEHYDROGENASE FADE28"/>
    <property type="match status" value="1"/>
</dbReference>
<proteinExistence type="inferred from homology"/>
<evidence type="ECO:0000259" key="6">
    <source>
        <dbReference type="Pfam" id="PF00441"/>
    </source>
</evidence>
<keyword evidence="4" id="KW-0274">FAD</keyword>
<sequence>MIIFTDEQEELAQLVRRFVVERAPLSHLRQFLDDGGHDTTIWQQMSKELGLPALAVPEEHGGMGYGPVELAVVLEQLGAGLYNGPFFSSVCLATGALLLARTRDELDDVLPQLASGEQTAALAHAEPDGNWDGATATTTWRPDGERARVSGTKTLVVDGATADLIVVTAARPDDPSALSLFVVSADVDEVQRRRLPTLDATRALANIELRDAPGRLVGEEGKAGPVLRRALQQAAVLLAAEQLGGAQRCLDMAVAYAGTREQFGRAIGSFQAVKHRLADTLLDVETARSAVLLALTSWVAGEDLGEVSSLARAHCSEVFARAASTNVQVHGGIGFTWEHDAHLFLKRAKGSEALLGSPSAHRELLATALGLGT</sequence>
<evidence type="ECO:0000313" key="9">
    <source>
        <dbReference type="Proteomes" id="UP000035425"/>
    </source>
</evidence>
<comment type="cofactor">
    <cofactor evidence="1">
        <name>FAD</name>
        <dbReference type="ChEBI" id="CHEBI:57692"/>
    </cofactor>
</comment>
<feature type="domain" description="Acyl-CoA dehydrogenase/oxidase C-terminal" evidence="6">
    <location>
        <begin position="226"/>
        <end position="369"/>
    </location>
</feature>
<feature type="domain" description="Acyl-CoA dehydrogenase/oxidase N-terminal" evidence="7">
    <location>
        <begin position="5"/>
        <end position="117"/>
    </location>
</feature>
<evidence type="ECO:0000256" key="2">
    <source>
        <dbReference type="ARBA" id="ARBA00009347"/>
    </source>
</evidence>
<evidence type="ECO:0000256" key="3">
    <source>
        <dbReference type="ARBA" id="ARBA00022630"/>
    </source>
</evidence>
<dbReference type="SUPFAM" id="SSF47203">
    <property type="entry name" value="Acyl-CoA dehydrogenase C-terminal domain-like"/>
    <property type="match status" value="1"/>
</dbReference>
<dbReference type="Pfam" id="PF00441">
    <property type="entry name" value="Acyl-CoA_dh_1"/>
    <property type="match status" value="1"/>
</dbReference>
<comment type="similarity">
    <text evidence="2">Belongs to the acyl-CoA dehydrogenase family.</text>
</comment>
<evidence type="ECO:0000259" key="7">
    <source>
        <dbReference type="Pfam" id="PF02771"/>
    </source>
</evidence>
<dbReference type="InterPro" id="IPR009100">
    <property type="entry name" value="AcylCoA_DH/oxidase_NM_dom_sf"/>
</dbReference>
<dbReference type="Proteomes" id="UP000035425">
    <property type="component" value="Unassembled WGS sequence"/>
</dbReference>
<name>A0ABR5F6Y2_9ACTN</name>
<dbReference type="InterPro" id="IPR036250">
    <property type="entry name" value="AcylCo_DH-like_C"/>
</dbReference>
<dbReference type="CDD" id="cd00567">
    <property type="entry name" value="ACAD"/>
    <property type="match status" value="1"/>
</dbReference>
<dbReference type="InterPro" id="IPR046373">
    <property type="entry name" value="Acyl-CoA_Oxase/DH_mid-dom_sf"/>
</dbReference>
<comment type="caution">
    <text evidence="8">The sequence shown here is derived from an EMBL/GenBank/DDBJ whole genome shotgun (WGS) entry which is preliminary data.</text>
</comment>
<dbReference type="InterPro" id="IPR037069">
    <property type="entry name" value="AcylCoA_DH/ox_N_sf"/>
</dbReference>
<dbReference type="SUPFAM" id="SSF56645">
    <property type="entry name" value="Acyl-CoA dehydrogenase NM domain-like"/>
    <property type="match status" value="1"/>
</dbReference>
<evidence type="ECO:0000256" key="4">
    <source>
        <dbReference type="ARBA" id="ARBA00022827"/>
    </source>
</evidence>
<evidence type="ECO:0000256" key="1">
    <source>
        <dbReference type="ARBA" id="ARBA00001974"/>
    </source>
</evidence>
<dbReference type="Gene3D" id="1.10.540.10">
    <property type="entry name" value="Acyl-CoA dehydrogenase/oxidase, N-terminal domain"/>
    <property type="match status" value="1"/>
</dbReference>
<keyword evidence="3" id="KW-0285">Flavoprotein</keyword>
<reference evidence="8 9" key="1">
    <citation type="submission" date="2014-12" db="EMBL/GenBank/DDBJ databases">
        <title>Frankia sp. BMG5.1 draft genome.</title>
        <authorList>
            <person name="Gtari M."/>
            <person name="Ghodhbane-Gtari F."/>
            <person name="Nouioui I."/>
            <person name="Ktari A."/>
            <person name="Hezbri K."/>
            <person name="Mimouni W."/>
            <person name="Sbissi I."/>
            <person name="Ayari A."/>
            <person name="Yamanaka T."/>
            <person name="Normand P."/>
            <person name="Tisa L.S."/>
            <person name="Boudabous A."/>
        </authorList>
    </citation>
    <scope>NUCLEOTIDE SEQUENCE [LARGE SCALE GENOMIC DNA]</scope>
    <source>
        <strain evidence="8 9">BMG5.1</strain>
    </source>
</reference>
<dbReference type="EMBL" id="JWIO01000004">
    <property type="protein sequence ID" value="KLL12447.1"/>
    <property type="molecule type" value="Genomic_DNA"/>
</dbReference>
<gene>
    <name evidence="8" type="ORF">FrCorBMG51_03850</name>
</gene>
<evidence type="ECO:0000256" key="5">
    <source>
        <dbReference type="ARBA" id="ARBA00023002"/>
    </source>
</evidence>
<dbReference type="Gene3D" id="2.40.110.10">
    <property type="entry name" value="Butyryl-CoA Dehydrogenase, subunit A, domain 2"/>
    <property type="match status" value="1"/>
</dbReference>
<keyword evidence="9" id="KW-1185">Reference proteome</keyword>
<dbReference type="InterPro" id="IPR013786">
    <property type="entry name" value="AcylCoA_DH/ox_N"/>
</dbReference>
<dbReference type="Gene3D" id="1.20.140.10">
    <property type="entry name" value="Butyryl-CoA Dehydrogenase, subunit A, domain 3"/>
    <property type="match status" value="1"/>
</dbReference>
<evidence type="ECO:0008006" key="10">
    <source>
        <dbReference type="Google" id="ProtNLM"/>
    </source>
</evidence>
<dbReference type="RefSeq" id="WP_047221740.1">
    <property type="nucleotide sequence ID" value="NZ_JWIO01000004.1"/>
</dbReference>
<dbReference type="InterPro" id="IPR009075">
    <property type="entry name" value="AcylCo_DH/oxidase_C"/>
</dbReference>
<dbReference type="PANTHER" id="PTHR43884">
    <property type="entry name" value="ACYL-COA DEHYDROGENASE"/>
    <property type="match status" value="1"/>
</dbReference>
<protein>
    <recommendedName>
        <fullName evidence="10">Acyl-CoA dehydrogenase</fullName>
    </recommendedName>
</protein>
<accession>A0ABR5F6Y2</accession>
<evidence type="ECO:0000313" key="8">
    <source>
        <dbReference type="EMBL" id="KLL12447.1"/>
    </source>
</evidence>
<dbReference type="Pfam" id="PF02771">
    <property type="entry name" value="Acyl-CoA_dh_N"/>
    <property type="match status" value="1"/>
</dbReference>
<keyword evidence="5" id="KW-0560">Oxidoreductase</keyword>
<organism evidence="8 9">
    <name type="scientific">Protofrankia coriariae</name>
    <dbReference type="NCBI Taxonomy" id="1562887"/>
    <lineage>
        <taxon>Bacteria</taxon>
        <taxon>Bacillati</taxon>
        <taxon>Actinomycetota</taxon>
        <taxon>Actinomycetes</taxon>
        <taxon>Frankiales</taxon>
        <taxon>Frankiaceae</taxon>
        <taxon>Protofrankia</taxon>
    </lineage>
</organism>